<organism evidence="2 3">
    <name type="scientific">Kaistella montana</name>
    <dbReference type="NCBI Taxonomy" id="1849733"/>
    <lineage>
        <taxon>Bacteria</taxon>
        <taxon>Pseudomonadati</taxon>
        <taxon>Bacteroidota</taxon>
        <taxon>Flavobacteriia</taxon>
        <taxon>Flavobacteriales</taxon>
        <taxon>Weeksellaceae</taxon>
        <taxon>Chryseobacterium group</taxon>
        <taxon>Kaistella</taxon>
    </lineage>
</organism>
<dbReference type="EMBL" id="JBHULG010000002">
    <property type="protein sequence ID" value="MFD2545101.1"/>
    <property type="molecule type" value="Genomic_DNA"/>
</dbReference>
<keyword evidence="3" id="KW-1185">Reference proteome</keyword>
<gene>
    <name evidence="2" type="ORF">ACFSO8_06450</name>
</gene>
<dbReference type="InterPro" id="IPR028939">
    <property type="entry name" value="P5C_Rdtase_cat_N"/>
</dbReference>
<comment type="caution">
    <text evidence="2">The sequence shown here is derived from an EMBL/GenBank/DDBJ whole genome shotgun (WGS) entry which is preliminary data.</text>
</comment>
<accession>A0ABW5K8G0</accession>
<sequence>MKIAIIGGGWVGKRLAKYLYERNHHVIVTTTSPEKLTELKTVATEVHVLDFSKVSNTDFLNDVEVAIFSMPISKNSWHKGFENIENRFPKTMLFSSTGIYPQKNGIFTEKDTQDLRTDILDSEMLVLKKYPQTLILRFGGLMGDERSLQNFFRNKEITHPEKRVNYIHHEDISAISELLIHSDKTSEIYNIVAPKHPSIGEILNKENHNASADSDQLAQRIISSELLIQEFNYTFIHPNPKYF</sequence>
<dbReference type="SUPFAM" id="SSF51735">
    <property type="entry name" value="NAD(P)-binding Rossmann-fold domains"/>
    <property type="match status" value="1"/>
</dbReference>
<evidence type="ECO:0000313" key="2">
    <source>
        <dbReference type="EMBL" id="MFD2545101.1"/>
    </source>
</evidence>
<reference evidence="3" key="1">
    <citation type="journal article" date="2019" name="Int. J. Syst. Evol. Microbiol.">
        <title>The Global Catalogue of Microorganisms (GCM) 10K type strain sequencing project: providing services to taxonomists for standard genome sequencing and annotation.</title>
        <authorList>
            <consortium name="The Broad Institute Genomics Platform"/>
            <consortium name="The Broad Institute Genome Sequencing Center for Infectious Disease"/>
            <person name="Wu L."/>
            <person name="Ma J."/>
        </authorList>
    </citation>
    <scope>NUCLEOTIDE SEQUENCE [LARGE SCALE GENOMIC DNA]</scope>
    <source>
        <strain evidence="3">KCTC 52204</strain>
    </source>
</reference>
<feature type="domain" description="Pyrroline-5-carboxylate reductase catalytic N-terminal" evidence="1">
    <location>
        <begin position="2"/>
        <end position="74"/>
    </location>
</feature>
<name>A0ABW5K8G0_9FLAO</name>
<evidence type="ECO:0000313" key="3">
    <source>
        <dbReference type="Proteomes" id="UP001597394"/>
    </source>
</evidence>
<dbReference type="Proteomes" id="UP001597394">
    <property type="component" value="Unassembled WGS sequence"/>
</dbReference>
<dbReference type="Gene3D" id="3.40.50.720">
    <property type="entry name" value="NAD(P)-binding Rossmann-like Domain"/>
    <property type="match status" value="1"/>
</dbReference>
<dbReference type="InterPro" id="IPR036291">
    <property type="entry name" value="NAD(P)-bd_dom_sf"/>
</dbReference>
<evidence type="ECO:0000259" key="1">
    <source>
        <dbReference type="Pfam" id="PF03807"/>
    </source>
</evidence>
<protein>
    <submittedName>
        <fullName evidence="2">NAD(P)-binding domain-containing protein</fullName>
    </submittedName>
</protein>
<dbReference type="Pfam" id="PF03807">
    <property type="entry name" value="F420_oxidored"/>
    <property type="match status" value="1"/>
</dbReference>
<proteinExistence type="predicted"/>
<dbReference type="RefSeq" id="WP_255928837.1">
    <property type="nucleotide sequence ID" value="NZ_JANFQP010000002.1"/>
</dbReference>